<feature type="transmembrane region" description="Helical" evidence="7">
    <location>
        <begin position="12"/>
        <end position="31"/>
    </location>
</feature>
<dbReference type="InterPro" id="IPR051907">
    <property type="entry name" value="DoxX-like_oxidoreductase"/>
</dbReference>
<accession>A0ABP8GG12</accession>
<dbReference type="RefSeq" id="WP_345211373.1">
    <property type="nucleotide sequence ID" value="NZ_BAABFT010000005.1"/>
</dbReference>
<evidence type="ECO:0000256" key="1">
    <source>
        <dbReference type="ARBA" id="ARBA00004651"/>
    </source>
</evidence>
<dbReference type="InterPro" id="IPR032808">
    <property type="entry name" value="DoxX"/>
</dbReference>
<organism evidence="8 9">
    <name type="scientific">Mucilaginibacter gynuensis</name>
    <dbReference type="NCBI Taxonomy" id="1302236"/>
    <lineage>
        <taxon>Bacteria</taxon>
        <taxon>Pseudomonadati</taxon>
        <taxon>Bacteroidota</taxon>
        <taxon>Sphingobacteriia</taxon>
        <taxon>Sphingobacteriales</taxon>
        <taxon>Sphingobacteriaceae</taxon>
        <taxon>Mucilaginibacter</taxon>
    </lineage>
</organism>
<gene>
    <name evidence="8" type="ORF">GCM10023149_24540</name>
</gene>
<comment type="caution">
    <text evidence="8">The sequence shown here is derived from an EMBL/GenBank/DDBJ whole genome shotgun (WGS) entry which is preliminary data.</text>
</comment>
<comment type="similarity">
    <text evidence="2">Belongs to the DoxX family.</text>
</comment>
<evidence type="ECO:0000256" key="7">
    <source>
        <dbReference type="SAM" id="Phobius"/>
    </source>
</evidence>
<keyword evidence="5 7" id="KW-1133">Transmembrane helix</keyword>
<name>A0ABP8GG12_9SPHI</name>
<dbReference type="Proteomes" id="UP001500582">
    <property type="component" value="Unassembled WGS sequence"/>
</dbReference>
<protein>
    <submittedName>
        <fullName evidence="8">DoxX family protein</fullName>
    </submittedName>
</protein>
<evidence type="ECO:0000256" key="3">
    <source>
        <dbReference type="ARBA" id="ARBA00022475"/>
    </source>
</evidence>
<sequence length="156" mass="16956">MKLLSHSPTQLNADTIPLILRITLAVVLWPHGAQLLFGLFGGGGYSASMQFFGSIGLPAIVGFLNIFLLSIGTLFILTGLFTRVFALAFILLVLGMIFKAHFSFGFFMNWLGNQKGEGYEYHLLIIGIAISLIISGPGKKSLDYLISGKTDTNRLS</sequence>
<dbReference type="Pfam" id="PF07681">
    <property type="entry name" value="DoxX"/>
    <property type="match status" value="1"/>
</dbReference>
<keyword evidence="9" id="KW-1185">Reference proteome</keyword>
<keyword evidence="6 7" id="KW-0472">Membrane</keyword>
<evidence type="ECO:0000256" key="2">
    <source>
        <dbReference type="ARBA" id="ARBA00006679"/>
    </source>
</evidence>
<proteinExistence type="inferred from homology"/>
<dbReference type="PANTHER" id="PTHR33452:SF1">
    <property type="entry name" value="INNER MEMBRANE PROTEIN YPHA-RELATED"/>
    <property type="match status" value="1"/>
</dbReference>
<evidence type="ECO:0000256" key="5">
    <source>
        <dbReference type="ARBA" id="ARBA00022989"/>
    </source>
</evidence>
<dbReference type="EMBL" id="BAABFT010000005">
    <property type="protein sequence ID" value="GAA4323539.1"/>
    <property type="molecule type" value="Genomic_DNA"/>
</dbReference>
<keyword evidence="3" id="KW-1003">Cell membrane</keyword>
<evidence type="ECO:0000256" key="6">
    <source>
        <dbReference type="ARBA" id="ARBA00023136"/>
    </source>
</evidence>
<evidence type="ECO:0000313" key="8">
    <source>
        <dbReference type="EMBL" id="GAA4323539.1"/>
    </source>
</evidence>
<reference evidence="9" key="1">
    <citation type="journal article" date="2019" name="Int. J. Syst. Evol. Microbiol.">
        <title>The Global Catalogue of Microorganisms (GCM) 10K type strain sequencing project: providing services to taxonomists for standard genome sequencing and annotation.</title>
        <authorList>
            <consortium name="The Broad Institute Genomics Platform"/>
            <consortium name="The Broad Institute Genome Sequencing Center for Infectious Disease"/>
            <person name="Wu L."/>
            <person name="Ma J."/>
        </authorList>
    </citation>
    <scope>NUCLEOTIDE SEQUENCE [LARGE SCALE GENOMIC DNA]</scope>
    <source>
        <strain evidence="9">JCM 17705</strain>
    </source>
</reference>
<comment type="subcellular location">
    <subcellularLocation>
        <location evidence="1">Cell membrane</location>
        <topology evidence="1">Multi-pass membrane protein</topology>
    </subcellularLocation>
</comment>
<feature type="transmembrane region" description="Helical" evidence="7">
    <location>
        <begin position="119"/>
        <end position="136"/>
    </location>
</feature>
<feature type="transmembrane region" description="Helical" evidence="7">
    <location>
        <begin position="51"/>
        <end position="77"/>
    </location>
</feature>
<feature type="transmembrane region" description="Helical" evidence="7">
    <location>
        <begin position="84"/>
        <end position="107"/>
    </location>
</feature>
<keyword evidence="4 7" id="KW-0812">Transmembrane</keyword>
<evidence type="ECO:0000313" key="9">
    <source>
        <dbReference type="Proteomes" id="UP001500582"/>
    </source>
</evidence>
<evidence type="ECO:0000256" key="4">
    <source>
        <dbReference type="ARBA" id="ARBA00022692"/>
    </source>
</evidence>
<dbReference type="PANTHER" id="PTHR33452">
    <property type="entry name" value="OXIDOREDUCTASE CATD-RELATED"/>
    <property type="match status" value="1"/>
</dbReference>